<dbReference type="AlphaFoldDB" id="A0A6J4KZB2"/>
<organism evidence="3">
    <name type="scientific">uncultured Lysobacter sp</name>
    <dbReference type="NCBI Taxonomy" id="271060"/>
    <lineage>
        <taxon>Bacteria</taxon>
        <taxon>Pseudomonadati</taxon>
        <taxon>Pseudomonadota</taxon>
        <taxon>Gammaproteobacteria</taxon>
        <taxon>Lysobacterales</taxon>
        <taxon>Lysobacteraceae</taxon>
        <taxon>Lysobacter</taxon>
        <taxon>environmental samples</taxon>
    </lineage>
</organism>
<reference evidence="3" key="1">
    <citation type="submission" date="2020-02" db="EMBL/GenBank/DDBJ databases">
        <authorList>
            <person name="Meier V. D."/>
        </authorList>
    </citation>
    <scope>NUCLEOTIDE SEQUENCE</scope>
    <source>
        <strain evidence="3">AVDCRST_MAG71</strain>
    </source>
</reference>
<gene>
    <name evidence="3" type="ORF">AVDCRST_MAG71-1253</name>
</gene>
<feature type="signal peptide" evidence="2">
    <location>
        <begin position="1"/>
        <end position="24"/>
    </location>
</feature>
<feature type="region of interest" description="Disordered" evidence="1">
    <location>
        <begin position="139"/>
        <end position="164"/>
    </location>
</feature>
<feature type="chain" id="PRO_5026760586" evidence="2">
    <location>
        <begin position="25"/>
        <end position="164"/>
    </location>
</feature>
<proteinExistence type="predicted"/>
<feature type="compositionally biased region" description="Low complexity" evidence="1">
    <location>
        <begin position="22"/>
        <end position="58"/>
    </location>
</feature>
<evidence type="ECO:0000256" key="1">
    <source>
        <dbReference type="SAM" id="MobiDB-lite"/>
    </source>
</evidence>
<dbReference type="PROSITE" id="PS51257">
    <property type="entry name" value="PROKAR_LIPOPROTEIN"/>
    <property type="match status" value="1"/>
</dbReference>
<name>A0A6J4KZB2_9GAMM</name>
<feature type="region of interest" description="Disordered" evidence="1">
    <location>
        <begin position="22"/>
        <end position="72"/>
    </location>
</feature>
<evidence type="ECO:0000313" key="3">
    <source>
        <dbReference type="EMBL" id="CAA9319552.1"/>
    </source>
</evidence>
<protein>
    <submittedName>
        <fullName evidence="3">Uncharacterized protein</fullName>
    </submittedName>
</protein>
<keyword evidence="2" id="KW-0732">Signal</keyword>
<dbReference type="EMBL" id="CADCUA010000311">
    <property type="protein sequence ID" value="CAA9319552.1"/>
    <property type="molecule type" value="Genomic_DNA"/>
</dbReference>
<evidence type="ECO:0000256" key="2">
    <source>
        <dbReference type="SAM" id="SignalP"/>
    </source>
</evidence>
<sequence>MTRTRFACATLMLVALAGCQREQAAPAAADTAPVAQSPAPSPAPASAAPAPAATPQPTDAIETVATPPADASFDKRAFAGTFSAGSTRLELKPDGAYVLDAAGAVMDGTWTTESGDKHVRLDPNSKTEADRLFAIAGKDELSPLSADGKPAATGDAMPLKRNAP</sequence>
<accession>A0A6J4KZB2</accession>